<dbReference type="EMBL" id="VEPZ02000032">
    <property type="protein sequence ID" value="KAE8735726.1"/>
    <property type="molecule type" value="Genomic_DNA"/>
</dbReference>
<dbReference type="AlphaFoldDB" id="A0A6A3D2L9"/>
<dbReference type="Proteomes" id="UP000436088">
    <property type="component" value="Unassembled WGS sequence"/>
</dbReference>
<dbReference type="Pfam" id="PF07738">
    <property type="entry name" value="Sad1_UNC"/>
    <property type="match status" value="1"/>
</dbReference>
<evidence type="ECO:0000259" key="5">
    <source>
        <dbReference type="PROSITE" id="PS51469"/>
    </source>
</evidence>
<dbReference type="GO" id="GO:0005635">
    <property type="term" value="C:nuclear envelope"/>
    <property type="evidence" value="ECO:0007669"/>
    <property type="project" value="UniProtKB-ARBA"/>
</dbReference>
<keyword evidence="3" id="KW-1133">Transmembrane helix</keyword>
<evidence type="ECO:0000256" key="2">
    <source>
        <dbReference type="ARBA" id="ARBA00022692"/>
    </source>
</evidence>
<dbReference type="GO" id="GO:0016020">
    <property type="term" value="C:membrane"/>
    <property type="evidence" value="ECO:0007669"/>
    <property type="project" value="UniProtKB-SubCell"/>
</dbReference>
<dbReference type="InterPro" id="IPR045119">
    <property type="entry name" value="SUN1-5"/>
</dbReference>
<evidence type="ECO:0000256" key="3">
    <source>
        <dbReference type="ARBA" id="ARBA00022989"/>
    </source>
</evidence>
<gene>
    <name evidence="6" type="ORF">F3Y22_tig00000340pilonHSYRG01414</name>
</gene>
<protein>
    <recommendedName>
        <fullName evidence="5">SUN domain-containing protein</fullName>
    </recommendedName>
</protein>
<keyword evidence="7" id="KW-1185">Reference proteome</keyword>
<comment type="subcellular location">
    <subcellularLocation>
        <location evidence="1">Membrane</location>
    </subcellularLocation>
</comment>
<keyword evidence="2" id="KW-0812">Transmembrane</keyword>
<dbReference type="Gene3D" id="2.60.120.260">
    <property type="entry name" value="Galactose-binding domain-like"/>
    <property type="match status" value="1"/>
</dbReference>
<dbReference type="PROSITE" id="PS51469">
    <property type="entry name" value="SUN"/>
    <property type="match status" value="1"/>
</dbReference>
<evidence type="ECO:0000313" key="7">
    <source>
        <dbReference type="Proteomes" id="UP000436088"/>
    </source>
</evidence>
<organism evidence="6 7">
    <name type="scientific">Hibiscus syriacus</name>
    <name type="common">Rose of Sharon</name>
    <dbReference type="NCBI Taxonomy" id="106335"/>
    <lineage>
        <taxon>Eukaryota</taxon>
        <taxon>Viridiplantae</taxon>
        <taxon>Streptophyta</taxon>
        <taxon>Embryophyta</taxon>
        <taxon>Tracheophyta</taxon>
        <taxon>Spermatophyta</taxon>
        <taxon>Magnoliopsida</taxon>
        <taxon>eudicotyledons</taxon>
        <taxon>Gunneridae</taxon>
        <taxon>Pentapetalae</taxon>
        <taxon>rosids</taxon>
        <taxon>malvids</taxon>
        <taxon>Malvales</taxon>
        <taxon>Malvaceae</taxon>
        <taxon>Malvoideae</taxon>
        <taxon>Hibiscus</taxon>
    </lineage>
</organism>
<dbReference type="GO" id="GO:0043495">
    <property type="term" value="F:protein-membrane adaptor activity"/>
    <property type="evidence" value="ECO:0007669"/>
    <property type="project" value="TreeGrafter"/>
</dbReference>
<reference evidence="6" key="1">
    <citation type="submission" date="2019-09" db="EMBL/GenBank/DDBJ databases">
        <title>Draft genome information of white flower Hibiscus syriacus.</title>
        <authorList>
            <person name="Kim Y.-M."/>
        </authorList>
    </citation>
    <scope>NUCLEOTIDE SEQUENCE [LARGE SCALE GENOMIC DNA]</scope>
    <source>
        <strain evidence="6">YM2019G1</strain>
    </source>
</reference>
<dbReference type="InterPro" id="IPR012919">
    <property type="entry name" value="SUN_dom"/>
</dbReference>
<evidence type="ECO:0000256" key="4">
    <source>
        <dbReference type="ARBA" id="ARBA00023136"/>
    </source>
</evidence>
<proteinExistence type="predicted"/>
<evidence type="ECO:0000256" key="1">
    <source>
        <dbReference type="ARBA" id="ARBA00004370"/>
    </source>
</evidence>
<comment type="caution">
    <text evidence="6">The sequence shown here is derived from an EMBL/GenBank/DDBJ whole genome shotgun (WGS) entry which is preliminary data.</text>
</comment>
<evidence type="ECO:0000313" key="6">
    <source>
        <dbReference type="EMBL" id="KAE8735726.1"/>
    </source>
</evidence>
<dbReference type="PANTHER" id="PTHR12911:SF8">
    <property type="entry name" value="KLAROID PROTEIN-RELATED"/>
    <property type="match status" value="1"/>
</dbReference>
<name>A0A6A3D2L9_HIBSY</name>
<keyword evidence="4" id="KW-0472">Membrane</keyword>
<feature type="domain" description="SUN" evidence="5">
    <location>
        <begin position="1"/>
        <end position="92"/>
    </location>
</feature>
<sequence>MSVAYDRSSAPKDCRVSGWMQGRDLDLPVDTNKMFLLVEFMYDLEKSAAQTFDVLDAAGVGIVDTVRLDFSSNHGSTSHTCIYRLRVHGHEPDSVSMFNVDGAVEKSWCKGGIGDILRDEDGAVLGSFSESVGEALQFWRLLKQGYYSSSLVGVRGAD</sequence>
<accession>A0A6A3D2L9</accession>
<dbReference type="PANTHER" id="PTHR12911">
    <property type="entry name" value="SAD1/UNC-84-LIKE PROTEIN-RELATED"/>
    <property type="match status" value="1"/>
</dbReference>